<dbReference type="SUPFAM" id="SSF53187">
    <property type="entry name" value="Zn-dependent exopeptidases"/>
    <property type="match status" value="1"/>
</dbReference>
<proteinExistence type="inferred from homology"/>
<dbReference type="InterPro" id="IPR046450">
    <property type="entry name" value="PA_dom_sf"/>
</dbReference>
<accession>A0A8J6GSK0</accession>
<reference evidence="3" key="1">
    <citation type="submission" date="2020-03" db="EMBL/GenBank/DDBJ databases">
        <title>Studies in the Genomics of Life Span.</title>
        <authorList>
            <person name="Glass D."/>
        </authorList>
    </citation>
    <scope>NUCLEOTIDE SEQUENCE</scope>
    <source>
        <strain evidence="3">LTLLF</strain>
        <tissue evidence="3">Muscle</tissue>
    </source>
</reference>
<dbReference type="FunFam" id="3.40.630.10:FF:000101">
    <property type="entry name" value="N-acetylated alpha-linked acidic dipeptidase like 1"/>
    <property type="match status" value="1"/>
</dbReference>
<dbReference type="Proteomes" id="UP000710432">
    <property type="component" value="Unassembled WGS sequence"/>
</dbReference>
<evidence type="ECO:0000256" key="2">
    <source>
        <dbReference type="ARBA" id="ARBA00005634"/>
    </source>
</evidence>
<dbReference type="EMBL" id="JAATJU010004657">
    <property type="protein sequence ID" value="KAH0519611.1"/>
    <property type="molecule type" value="Genomic_DNA"/>
</dbReference>
<name>A0A8J6GSK0_MICOH</name>
<comment type="subcellular location">
    <subcellularLocation>
        <location evidence="1">Cell membrane</location>
        <topology evidence="1">Single-pass membrane protein</topology>
    </subcellularLocation>
</comment>
<dbReference type="InterPro" id="IPR039373">
    <property type="entry name" value="Peptidase_M28B"/>
</dbReference>
<gene>
    <name evidence="3" type="ORF">LTLLF_110850</name>
</gene>
<comment type="similarity">
    <text evidence="2">Belongs to the peptidase M28 family. M28B subfamily.</text>
</comment>
<dbReference type="PANTHER" id="PTHR10404">
    <property type="entry name" value="N-ACETYLATED-ALPHA-LINKED ACIDIC DIPEPTIDASE"/>
    <property type="match status" value="1"/>
</dbReference>
<feature type="non-terminal residue" evidence="3">
    <location>
        <position position="1"/>
    </location>
</feature>
<evidence type="ECO:0000313" key="4">
    <source>
        <dbReference type="Proteomes" id="UP000710432"/>
    </source>
</evidence>
<comment type="caution">
    <text evidence="3">The sequence shown here is derived from an EMBL/GenBank/DDBJ whole genome shotgun (WGS) entry which is preliminary data.</text>
</comment>
<dbReference type="PANTHER" id="PTHR10404:SF32">
    <property type="entry name" value="INACTIVE N-ACETYLATED-ALPHA-LINKED ACIDIC DIPEPTIDASE-LIKE PROTEIN 2"/>
    <property type="match status" value="1"/>
</dbReference>
<evidence type="ECO:0000256" key="1">
    <source>
        <dbReference type="ARBA" id="ARBA00004162"/>
    </source>
</evidence>
<dbReference type="Gene3D" id="3.50.30.30">
    <property type="match status" value="1"/>
</dbReference>
<sequence>RNLVQLYKSEDDMEIPKKIKTHWAALGLEDTQLLNYSVLLDFPGPSPGTITVSSTGQCFYPDGQPCREEARKGHSQDLLSSYAAYSAKGTLQADVIDVSYGTADDLKRITKLKNTTNQIALLKLGKLPLLYKISLLEKAGFGGALLYTDPCDVPKSEDLSSETFMVTLNPGGDPSTPGYPSLEKRTVSLQVQTVMEFKPVTNVVGCLRGWKSPDRYVIVGSNHHAGYGYNGQEWASSTAVITAFIRALMLRVNKGWRPERTIVFCSWGGTTWGNIGSYEWGEDLAKVLQKNAVAYISLHSPVRGNSSLHPVASPSLQQLVLELSGEVILRIASEPVLPFSALDIALGVQNSLRAVQEYDFSHHWTQDEIRNYSFGTGSCGMWFTFLAHVKGSSKSTGESITSFPSQSLTYKHLQHSDPHLPIKLFLGYIN</sequence>
<dbReference type="SUPFAM" id="SSF52025">
    <property type="entry name" value="PA domain"/>
    <property type="match status" value="1"/>
</dbReference>
<organism evidence="3 4">
    <name type="scientific">Microtus ochrogaster</name>
    <name type="common">Prairie vole</name>
    <dbReference type="NCBI Taxonomy" id="79684"/>
    <lineage>
        <taxon>Eukaryota</taxon>
        <taxon>Metazoa</taxon>
        <taxon>Chordata</taxon>
        <taxon>Craniata</taxon>
        <taxon>Vertebrata</taxon>
        <taxon>Euteleostomi</taxon>
        <taxon>Mammalia</taxon>
        <taxon>Eutheria</taxon>
        <taxon>Euarchontoglires</taxon>
        <taxon>Glires</taxon>
        <taxon>Rodentia</taxon>
        <taxon>Myomorpha</taxon>
        <taxon>Muroidea</taxon>
        <taxon>Cricetidae</taxon>
        <taxon>Arvicolinae</taxon>
        <taxon>Microtus</taxon>
    </lineage>
</organism>
<dbReference type="AlphaFoldDB" id="A0A8J6GSK0"/>
<protein>
    <submittedName>
        <fullName evidence="3">Inactive N-acetylated-alpha-linked acidic dipeptidase-like protein 2</fullName>
    </submittedName>
</protein>
<evidence type="ECO:0000313" key="3">
    <source>
        <dbReference type="EMBL" id="KAH0519611.1"/>
    </source>
</evidence>
<dbReference type="GO" id="GO:0005886">
    <property type="term" value="C:plasma membrane"/>
    <property type="evidence" value="ECO:0007669"/>
    <property type="project" value="UniProtKB-SubCell"/>
</dbReference>
<dbReference type="Gene3D" id="3.40.630.10">
    <property type="entry name" value="Zn peptidases"/>
    <property type="match status" value="1"/>
</dbReference>